<protein>
    <submittedName>
        <fullName evidence="2">Uncharacterized protein</fullName>
    </submittedName>
</protein>
<dbReference type="EMBL" id="KE356561">
    <property type="protein sequence ID" value="ERG93706.1"/>
    <property type="molecule type" value="Genomic_DNA"/>
</dbReference>
<dbReference type="HOGENOM" id="CLU_2875026_0_0_2"/>
<dbReference type="STRING" id="1238425.J07HQW2_00139"/>
<reference evidence="2 3" key="1">
    <citation type="journal article" date="2013" name="PLoS ONE">
        <title>Assembly-driven community genomics of a hypersaline microbial ecosystem.</title>
        <authorList>
            <person name="Podell S."/>
            <person name="Ugalde J.A."/>
            <person name="Narasingarao P."/>
            <person name="Banfield J.F."/>
            <person name="Heidelberg K.B."/>
            <person name="Allen E.E."/>
        </authorList>
    </citation>
    <scope>NUCLEOTIDE SEQUENCE [LARGE SCALE GENOMIC DNA]</scope>
    <source>
        <strain evidence="3">J07HQW2</strain>
    </source>
</reference>
<feature type="region of interest" description="Disordered" evidence="1">
    <location>
        <begin position="23"/>
        <end position="63"/>
    </location>
</feature>
<sequence>MKYEDDTRANEKITGTDRCVDLAVTDSDRPETPTPLPIAVDSPNGGESVYGESRRKPRASARE</sequence>
<gene>
    <name evidence="2" type="ORF">J07HQW2_00139</name>
</gene>
<name>U1PN78_9EURY</name>
<evidence type="ECO:0000313" key="3">
    <source>
        <dbReference type="Proteomes" id="UP000030710"/>
    </source>
</evidence>
<organism evidence="2 3">
    <name type="scientific">Haloquadratum walsbyi J07HQW2</name>
    <dbReference type="NCBI Taxonomy" id="1238425"/>
    <lineage>
        <taxon>Archaea</taxon>
        <taxon>Methanobacteriati</taxon>
        <taxon>Methanobacteriota</taxon>
        <taxon>Stenosarchaea group</taxon>
        <taxon>Halobacteria</taxon>
        <taxon>Halobacteriales</taxon>
        <taxon>Haloferacaceae</taxon>
        <taxon>Haloquadratum</taxon>
    </lineage>
</organism>
<accession>U1PN78</accession>
<dbReference type="Proteomes" id="UP000030710">
    <property type="component" value="Unassembled WGS sequence"/>
</dbReference>
<evidence type="ECO:0000313" key="2">
    <source>
        <dbReference type="EMBL" id="ERG93706.1"/>
    </source>
</evidence>
<evidence type="ECO:0000256" key="1">
    <source>
        <dbReference type="SAM" id="MobiDB-lite"/>
    </source>
</evidence>
<dbReference type="AlphaFoldDB" id="U1PN78"/>
<proteinExistence type="predicted"/>